<gene>
    <name evidence="3" type="ORF">GCM10022277_10030</name>
</gene>
<proteinExistence type="predicted"/>
<feature type="chain" id="PRO_5045199599" description="Lipid/polyisoprenoid-binding YceI-like domain-containing protein" evidence="1">
    <location>
        <begin position="25"/>
        <end position="196"/>
    </location>
</feature>
<dbReference type="SMART" id="SM00867">
    <property type="entry name" value="YceI"/>
    <property type="match status" value="1"/>
</dbReference>
<dbReference type="PANTHER" id="PTHR34406:SF1">
    <property type="entry name" value="PROTEIN YCEI"/>
    <property type="match status" value="1"/>
</dbReference>
<reference evidence="4" key="1">
    <citation type="journal article" date="2019" name="Int. J. Syst. Evol. Microbiol.">
        <title>The Global Catalogue of Microorganisms (GCM) 10K type strain sequencing project: providing services to taxonomists for standard genome sequencing and annotation.</title>
        <authorList>
            <consortium name="The Broad Institute Genomics Platform"/>
            <consortium name="The Broad Institute Genome Sequencing Center for Infectious Disease"/>
            <person name="Wu L."/>
            <person name="Ma J."/>
        </authorList>
    </citation>
    <scope>NUCLEOTIDE SEQUENCE [LARGE SCALE GENOMIC DNA]</scope>
    <source>
        <strain evidence="4">JCM 17551</strain>
    </source>
</reference>
<organism evidence="3 4">
    <name type="scientific">Litoribacillus peritrichatus</name>
    <dbReference type="NCBI Taxonomy" id="718191"/>
    <lineage>
        <taxon>Bacteria</taxon>
        <taxon>Pseudomonadati</taxon>
        <taxon>Pseudomonadota</taxon>
        <taxon>Gammaproteobacteria</taxon>
        <taxon>Oceanospirillales</taxon>
        <taxon>Oceanospirillaceae</taxon>
        <taxon>Litoribacillus</taxon>
    </lineage>
</organism>
<dbReference type="Pfam" id="PF04264">
    <property type="entry name" value="YceI"/>
    <property type="match status" value="1"/>
</dbReference>
<feature type="signal peptide" evidence="1">
    <location>
        <begin position="1"/>
        <end position="24"/>
    </location>
</feature>
<dbReference type="RefSeq" id="WP_344796106.1">
    <property type="nucleotide sequence ID" value="NZ_BAABBN010000004.1"/>
</dbReference>
<accession>A0ABP7M7R2</accession>
<evidence type="ECO:0000313" key="3">
    <source>
        <dbReference type="EMBL" id="GAA3917117.1"/>
    </source>
</evidence>
<keyword evidence="4" id="KW-1185">Reference proteome</keyword>
<sequence length="196" mass="20809">MKGKIQTGLLALTAAMCVSFNASADWQLNNDQSSVNFISTKKAKVSEIHTFKSVGGAITDAGKANIEIQLASVDTNIGIRNERMQAMLFEVSKFATANISAAVDATKATNLKAGESFTTKTKLDINLHGKTVSADAELRAVKLASGQLAVSTIKPLLINAADFELVEGIEKLREVAKLPSISTAVPVTVDLVFDKK</sequence>
<protein>
    <recommendedName>
        <fullName evidence="2">Lipid/polyisoprenoid-binding YceI-like domain-containing protein</fullName>
    </recommendedName>
</protein>
<keyword evidence="1" id="KW-0732">Signal</keyword>
<dbReference type="InterPro" id="IPR007372">
    <property type="entry name" value="Lipid/polyisoprenoid-bd_YceI"/>
</dbReference>
<dbReference type="PANTHER" id="PTHR34406">
    <property type="entry name" value="PROTEIN YCEI"/>
    <property type="match status" value="1"/>
</dbReference>
<dbReference type="InterPro" id="IPR036761">
    <property type="entry name" value="TTHA0802/YceI-like_sf"/>
</dbReference>
<dbReference type="SUPFAM" id="SSF101874">
    <property type="entry name" value="YceI-like"/>
    <property type="match status" value="1"/>
</dbReference>
<name>A0ABP7M7R2_9GAMM</name>
<dbReference type="Proteomes" id="UP001501565">
    <property type="component" value="Unassembled WGS sequence"/>
</dbReference>
<feature type="domain" description="Lipid/polyisoprenoid-binding YceI-like" evidence="2">
    <location>
        <begin position="25"/>
        <end position="194"/>
    </location>
</feature>
<dbReference type="PIRSF" id="PIRSF029811">
    <property type="entry name" value="UCP029811"/>
    <property type="match status" value="1"/>
</dbReference>
<dbReference type="Gene3D" id="2.40.128.110">
    <property type="entry name" value="Lipid/polyisoprenoid-binding, YceI-like"/>
    <property type="match status" value="1"/>
</dbReference>
<evidence type="ECO:0000313" key="4">
    <source>
        <dbReference type="Proteomes" id="UP001501565"/>
    </source>
</evidence>
<evidence type="ECO:0000259" key="2">
    <source>
        <dbReference type="SMART" id="SM00867"/>
    </source>
</evidence>
<comment type="caution">
    <text evidence="3">The sequence shown here is derived from an EMBL/GenBank/DDBJ whole genome shotgun (WGS) entry which is preliminary data.</text>
</comment>
<dbReference type="InterPro" id="IPR027016">
    <property type="entry name" value="UCP029811"/>
</dbReference>
<evidence type="ECO:0000256" key="1">
    <source>
        <dbReference type="SAM" id="SignalP"/>
    </source>
</evidence>
<dbReference type="EMBL" id="BAABBN010000004">
    <property type="protein sequence ID" value="GAA3917117.1"/>
    <property type="molecule type" value="Genomic_DNA"/>
</dbReference>